<dbReference type="Proteomes" id="UP000199662">
    <property type="component" value="Unassembled WGS sequence"/>
</dbReference>
<evidence type="ECO:0000313" key="2">
    <source>
        <dbReference type="Proteomes" id="UP000199662"/>
    </source>
</evidence>
<dbReference type="RefSeq" id="WP_091832375.1">
    <property type="nucleotide sequence ID" value="NZ_FNZK01000013.1"/>
</dbReference>
<protein>
    <submittedName>
        <fullName evidence="1">Uncharacterized protein</fullName>
    </submittedName>
</protein>
<organism evidence="1 2">
    <name type="scientific">Propionispira arboris</name>
    <dbReference type="NCBI Taxonomy" id="84035"/>
    <lineage>
        <taxon>Bacteria</taxon>
        <taxon>Bacillati</taxon>
        <taxon>Bacillota</taxon>
        <taxon>Negativicutes</taxon>
        <taxon>Selenomonadales</taxon>
        <taxon>Selenomonadaceae</taxon>
        <taxon>Propionispira</taxon>
    </lineage>
</organism>
<dbReference type="AlphaFoldDB" id="A0A1H7APY2"/>
<keyword evidence="2" id="KW-1185">Reference proteome</keyword>
<evidence type="ECO:0000313" key="1">
    <source>
        <dbReference type="EMBL" id="SEJ65907.1"/>
    </source>
</evidence>
<gene>
    <name evidence="1" type="ORF">SAMN05660742_1132</name>
</gene>
<reference evidence="1 2" key="1">
    <citation type="submission" date="2016-10" db="EMBL/GenBank/DDBJ databases">
        <authorList>
            <person name="de Groot N.N."/>
        </authorList>
    </citation>
    <scope>NUCLEOTIDE SEQUENCE [LARGE SCALE GENOMIC DNA]</scope>
    <source>
        <strain evidence="1 2">DSM 2179</strain>
    </source>
</reference>
<accession>A0A1H7APY2</accession>
<dbReference type="EMBL" id="FNZK01000013">
    <property type="protein sequence ID" value="SEJ65907.1"/>
    <property type="molecule type" value="Genomic_DNA"/>
</dbReference>
<name>A0A1H7APY2_9FIRM</name>
<sequence length="134" mass="15400">MQNTGDNIALQMRLSVLTNYSRLFFLEATTLPDYENMPFLRDENIPKTRYGFQIADLVSFNLSFFKRALFDDFKKYLIEHEAETISTSDSIKSGISDSSKEKSLAPILDYIDFLITHIDSISDEKLLATKTLLK</sequence>
<proteinExistence type="predicted"/>